<dbReference type="InterPro" id="IPR039425">
    <property type="entry name" value="RNA_pol_sigma-70-like"/>
</dbReference>
<proteinExistence type="inferred from homology"/>
<organism evidence="8">
    <name type="scientific">Schlesneria paludicola</name>
    <dbReference type="NCBI Taxonomy" id="360056"/>
    <lineage>
        <taxon>Bacteria</taxon>
        <taxon>Pseudomonadati</taxon>
        <taxon>Planctomycetota</taxon>
        <taxon>Planctomycetia</taxon>
        <taxon>Planctomycetales</taxon>
        <taxon>Planctomycetaceae</taxon>
        <taxon>Schlesneria</taxon>
    </lineage>
</organism>
<dbReference type="InterPro" id="IPR013249">
    <property type="entry name" value="RNA_pol_sigma70_r4_t2"/>
</dbReference>
<dbReference type="PANTHER" id="PTHR43133:SF8">
    <property type="entry name" value="RNA POLYMERASE SIGMA FACTOR HI_1459-RELATED"/>
    <property type="match status" value="1"/>
</dbReference>
<evidence type="ECO:0000256" key="5">
    <source>
        <dbReference type="ARBA" id="ARBA00023163"/>
    </source>
</evidence>
<name>A0A7C2NXW5_9PLAN</name>
<dbReference type="Gene3D" id="1.10.10.10">
    <property type="entry name" value="Winged helix-like DNA-binding domain superfamily/Winged helix DNA-binding domain"/>
    <property type="match status" value="1"/>
</dbReference>
<evidence type="ECO:0000256" key="1">
    <source>
        <dbReference type="ARBA" id="ARBA00010641"/>
    </source>
</evidence>
<accession>A0A7C2NXW5</accession>
<keyword evidence="3" id="KW-0731">Sigma factor</keyword>
<evidence type="ECO:0000259" key="6">
    <source>
        <dbReference type="Pfam" id="PF04542"/>
    </source>
</evidence>
<evidence type="ECO:0000256" key="2">
    <source>
        <dbReference type="ARBA" id="ARBA00023015"/>
    </source>
</evidence>
<reference evidence="8" key="1">
    <citation type="journal article" date="2020" name="mSystems">
        <title>Genome- and Community-Level Interaction Insights into Carbon Utilization and Element Cycling Functions of Hydrothermarchaeota in Hydrothermal Sediment.</title>
        <authorList>
            <person name="Zhou Z."/>
            <person name="Liu Y."/>
            <person name="Xu W."/>
            <person name="Pan J."/>
            <person name="Luo Z.H."/>
            <person name="Li M."/>
        </authorList>
    </citation>
    <scope>NUCLEOTIDE SEQUENCE [LARGE SCALE GENOMIC DNA]</scope>
    <source>
        <strain evidence="8">SpSt-339</strain>
    </source>
</reference>
<dbReference type="GO" id="GO:0003677">
    <property type="term" value="F:DNA binding"/>
    <property type="evidence" value="ECO:0007669"/>
    <property type="project" value="UniProtKB-KW"/>
</dbReference>
<comment type="caution">
    <text evidence="8">The sequence shown here is derived from an EMBL/GenBank/DDBJ whole genome shotgun (WGS) entry which is preliminary data.</text>
</comment>
<keyword evidence="2" id="KW-0805">Transcription regulation</keyword>
<dbReference type="CDD" id="cd06171">
    <property type="entry name" value="Sigma70_r4"/>
    <property type="match status" value="1"/>
</dbReference>
<evidence type="ECO:0000259" key="7">
    <source>
        <dbReference type="Pfam" id="PF08281"/>
    </source>
</evidence>
<dbReference type="AlphaFoldDB" id="A0A7C2NXW5"/>
<keyword evidence="5" id="KW-0804">Transcription</keyword>
<dbReference type="PANTHER" id="PTHR43133">
    <property type="entry name" value="RNA POLYMERASE ECF-TYPE SIGMA FACTO"/>
    <property type="match status" value="1"/>
</dbReference>
<keyword evidence="4" id="KW-0238">DNA-binding</keyword>
<dbReference type="EMBL" id="DSOK01000466">
    <property type="protein sequence ID" value="HEN17168.1"/>
    <property type="molecule type" value="Genomic_DNA"/>
</dbReference>
<feature type="domain" description="RNA polymerase sigma factor 70 region 4 type 2" evidence="7">
    <location>
        <begin position="124"/>
        <end position="176"/>
    </location>
</feature>
<dbReference type="Gene3D" id="1.10.1740.10">
    <property type="match status" value="1"/>
</dbReference>
<dbReference type="SUPFAM" id="SSF88946">
    <property type="entry name" value="Sigma2 domain of RNA polymerase sigma factors"/>
    <property type="match status" value="1"/>
</dbReference>
<protein>
    <submittedName>
        <fullName evidence="8">RNA polymerase sigma factor</fullName>
    </submittedName>
</protein>
<gene>
    <name evidence="8" type="ORF">ENQ76_17055</name>
</gene>
<dbReference type="NCBIfam" id="TIGR02937">
    <property type="entry name" value="sigma70-ECF"/>
    <property type="match status" value="1"/>
</dbReference>
<feature type="domain" description="RNA polymerase sigma-70 region 2" evidence="6">
    <location>
        <begin position="23"/>
        <end position="89"/>
    </location>
</feature>
<dbReference type="InterPro" id="IPR036388">
    <property type="entry name" value="WH-like_DNA-bd_sf"/>
</dbReference>
<dbReference type="InterPro" id="IPR013325">
    <property type="entry name" value="RNA_pol_sigma_r2"/>
</dbReference>
<dbReference type="SUPFAM" id="SSF88659">
    <property type="entry name" value="Sigma3 and sigma4 domains of RNA polymerase sigma factors"/>
    <property type="match status" value="1"/>
</dbReference>
<dbReference type="GO" id="GO:0006352">
    <property type="term" value="P:DNA-templated transcription initiation"/>
    <property type="evidence" value="ECO:0007669"/>
    <property type="project" value="InterPro"/>
</dbReference>
<dbReference type="Pfam" id="PF08281">
    <property type="entry name" value="Sigma70_r4_2"/>
    <property type="match status" value="1"/>
</dbReference>
<dbReference type="Pfam" id="PF04542">
    <property type="entry name" value="Sigma70_r2"/>
    <property type="match status" value="1"/>
</dbReference>
<evidence type="ECO:0000256" key="4">
    <source>
        <dbReference type="ARBA" id="ARBA00023125"/>
    </source>
</evidence>
<dbReference type="InterPro" id="IPR007627">
    <property type="entry name" value="RNA_pol_sigma70_r2"/>
</dbReference>
<sequence>MAVSDEELMRQVQAGRHAAFETLVARYRPVLVRVAVSKLGDRALGEDAAQETLLAVFAARHTFNPRYSFRTWLWTILLHLCAQQWKRQQSSDRCGGVIDPQVADATANNAETALDALLRTERSDLLQRALLELPEPQADALRLRFFAGLTFDEVAAAMSSSVSGAKQRVKHGLERLAHRLRTLQGVEP</sequence>
<evidence type="ECO:0000313" key="8">
    <source>
        <dbReference type="EMBL" id="HEN17168.1"/>
    </source>
</evidence>
<dbReference type="InterPro" id="IPR013324">
    <property type="entry name" value="RNA_pol_sigma_r3/r4-like"/>
</dbReference>
<evidence type="ECO:0000256" key="3">
    <source>
        <dbReference type="ARBA" id="ARBA00023082"/>
    </source>
</evidence>
<dbReference type="GO" id="GO:0016987">
    <property type="term" value="F:sigma factor activity"/>
    <property type="evidence" value="ECO:0007669"/>
    <property type="project" value="UniProtKB-KW"/>
</dbReference>
<dbReference type="InterPro" id="IPR014284">
    <property type="entry name" value="RNA_pol_sigma-70_dom"/>
</dbReference>
<comment type="similarity">
    <text evidence="1">Belongs to the sigma-70 factor family. ECF subfamily.</text>
</comment>